<organism evidence="1 2">
    <name type="scientific">Corynebacterium propinquum</name>
    <dbReference type="NCBI Taxonomy" id="43769"/>
    <lineage>
        <taxon>Bacteria</taxon>
        <taxon>Bacillati</taxon>
        <taxon>Actinomycetota</taxon>
        <taxon>Actinomycetes</taxon>
        <taxon>Mycobacteriales</taxon>
        <taxon>Corynebacteriaceae</taxon>
        <taxon>Corynebacterium</taxon>
    </lineage>
</organism>
<gene>
    <name evidence="1" type="ORF">QPX54_04265</name>
</gene>
<dbReference type="AlphaFoldDB" id="A0AAP4BUU6"/>
<evidence type="ECO:0000313" key="1">
    <source>
        <dbReference type="EMBL" id="MDK4325729.1"/>
    </source>
</evidence>
<reference evidence="1" key="1">
    <citation type="submission" date="2023-05" db="EMBL/GenBank/DDBJ databases">
        <title>Metabolic capabilities are highly conserved among human nasal-associated Corynebacterium species in pangenomic analyses.</title>
        <authorList>
            <person name="Tran T.H."/>
            <person name="Roberts A.Q."/>
            <person name="Escapa I.F."/>
            <person name="Gao W."/>
            <person name="Conlan S."/>
            <person name="Kong H."/>
            <person name="Segre J.A."/>
            <person name="Kelly M.S."/>
            <person name="Lemon K.P."/>
        </authorList>
    </citation>
    <scope>NUCLEOTIDE SEQUENCE</scope>
    <source>
        <strain evidence="1">KPL2654</strain>
    </source>
</reference>
<sequence>MLHPYRVNLDWLWGTPPGNDGTPATVRAVVTGGEACALAAAWLDSLSADEDGNRGEGGWGARLVDVDEHSRRAILAITSAGEDVADGIEDGTDNLYCFLAERVRAALNPELSVEWQEVDRRHA</sequence>
<comment type="caution">
    <text evidence="1">The sequence shown here is derived from an EMBL/GenBank/DDBJ whole genome shotgun (WGS) entry which is preliminary data.</text>
</comment>
<protein>
    <submittedName>
        <fullName evidence="1">Uncharacterized protein</fullName>
    </submittedName>
</protein>
<proteinExistence type="predicted"/>
<name>A0AAP4BUU6_9CORY</name>
<dbReference type="EMBL" id="JASNVP010000003">
    <property type="protein sequence ID" value="MDK4325729.1"/>
    <property type="molecule type" value="Genomic_DNA"/>
</dbReference>
<dbReference type="Proteomes" id="UP001226160">
    <property type="component" value="Unassembled WGS sequence"/>
</dbReference>
<dbReference type="RefSeq" id="WP_174232099.1">
    <property type="nucleotide sequence ID" value="NZ_CP091865.1"/>
</dbReference>
<evidence type="ECO:0000313" key="2">
    <source>
        <dbReference type="Proteomes" id="UP001226160"/>
    </source>
</evidence>
<accession>A0AAP4BUU6</accession>